<evidence type="ECO:0000259" key="7">
    <source>
        <dbReference type="Pfam" id="PF04239"/>
    </source>
</evidence>
<evidence type="ECO:0000259" key="8">
    <source>
        <dbReference type="Pfam" id="PF20730"/>
    </source>
</evidence>
<comment type="caution">
    <text evidence="9">The sequence shown here is derived from an EMBL/GenBank/DDBJ whole genome shotgun (WGS) entry which is preliminary data.</text>
</comment>
<evidence type="ECO:0000256" key="3">
    <source>
        <dbReference type="ARBA" id="ARBA00022475"/>
    </source>
</evidence>
<reference evidence="9" key="1">
    <citation type="submission" date="2022-01" db="EMBL/GenBank/DDBJ databases">
        <title>Antribacter sp. nov., isolated from Guizhou of China.</title>
        <authorList>
            <person name="Chengliang C."/>
            <person name="Ya Z."/>
        </authorList>
    </citation>
    <scope>NUCLEOTIDE SEQUENCE</scope>
    <source>
        <strain evidence="9">KLBMP 9083</strain>
    </source>
</reference>
<dbReference type="Proteomes" id="UP001165405">
    <property type="component" value="Unassembled WGS sequence"/>
</dbReference>
<comment type="similarity">
    <text evidence="2">Belongs to the UPF0702 family.</text>
</comment>
<name>A0AA41UCV3_9MICO</name>
<dbReference type="GO" id="GO:0005886">
    <property type="term" value="C:plasma membrane"/>
    <property type="evidence" value="ECO:0007669"/>
    <property type="project" value="UniProtKB-SubCell"/>
</dbReference>
<dbReference type="PANTHER" id="PTHR34582">
    <property type="entry name" value="UPF0702 TRANSMEMBRANE PROTEIN YCAP"/>
    <property type="match status" value="1"/>
</dbReference>
<evidence type="ECO:0000256" key="4">
    <source>
        <dbReference type="ARBA" id="ARBA00022692"/>
    </source>
</evidence>
<keyword evidence="4" id="KW-0812">Transmembrane</keyword>
<dbReference type="InterPro" id="IPR007353">
    <property type="entry name" value="DUF421"/>
</dbReference>
<dbReference type="Gene3D" id="3.30.240.20">
    <property type="entry name" value="bsu07140 like domains"/>
    <property type="match status" value="1"/>
</dbReference>
<evidence type="ECO:0000313" key="10">
    <source>
        <dbReference type="Proteomes" id="UP001165405"/>
    </source>
</evidence>
<dbReference type="AlphaFoldDB" id="A0AA41UCV3"/>
<dbReference type="Pfam" id="PF04239">
    <property type="entry name" value="DUF421"/>
    <property type="match status" value="1"/>
</dbReference>
<keyword evidence="3" id="KW-1003">Cell membrane</keyword>
<evidence type="ECO:0000256" key="5">
    <source>
        <dbReference type="ARBA" id="ARBA00022989"/>
    </source>
</evidence>
<keyword evidence="6" id="KW-0472">Membrane</keyword>
<dbReference type="Pfam" id="PF20730">
    <property type="entry name" value="YetF_N"/>
    <property type="match status" value="1"/>
</dbReference>
<keyword evidence="5" id="KW-1133">Transmembrane helix</keyword>
<accession>A0AA41UCV3</accession>
<dbReference type="InterPro" id="IPR048454">
    <property type="entry name" value="YetF_N"/>
</dbReference>
<evidence type="ECO:0000256" key="1">
    <source>
        <dbReference type="ARBA" id="ARBA00004651"/>
    </source>
</evidence>
<comment type="subcellular location">
    <subcellularLocation>
        <location evidence="1">Cell membrane</location>
        <topology evidence="1">Multi-pass membrane protein</topology>
    </subcellularLocation>
</comment>
<dbReference type="PANTHER" id="PTHR34582:SF6">
    <property type="entry name" value="UPF0702 TRANSMEMBRANE PROTEIN YCAP"/>
    <property type="match status" value="1"/>
</dbReference>
<proteinExistence type="inferred from homology"/>
<sequence length="156" mass="17093">MDAVLRAVAMYVVLLLLFRLVGKRALSQVTTFDFVILLIVGEATQQALLGEDFSIAQSALVIATLLLLERGADYLGWRFPRVQRAAESVPLVIVEDGRVLHDVLRREHLSVDDILAAARLAQGLEGLDQIRWAVLETSGGISIVPKDRAAPRPDPT</sequence>
<dbReference type="RefSeq" id="WP_236090237.1">
    <property type="nucleotide sequence ID" value="NZ_JAKGSG010000042.1"/>
</dbReference>
<evidence type="ECO:0000256" key="6">
    <source>
        <dbReference type="ARBA" id="ARBA00023136"/>
    </source>
</evidence>
<feature type="domain" description="YetF-like N-terminal transmembrane" evidence="8">
    <location>
        <begin position="10"/>
        <end position="65"/>
    </location>
</feature>
<evidence type="ECO:0000256" key="2">
    <source>
        <dbReference type="ARBA" id="ARBA00006448"/>
    </source>
</evidence>
<organism evidence="9 10">
    <name type="scientific">Antribacter soli</name>
    <dbReference type="NCBI Taxonomy" id="2910976"/>
    <lineage>
        <taxon>Bacteria</taxon>
        <taxon>Bacillati</taxon>
        <taxon>Actinomycetota</taxon>
        <taxon>Actinomycetes</taxon>
        <taxon>Micrococcales</taxon>
        <taxon>Promicromonosporaceae</taxon>
        <taxon>Antribacter</taxon>
    </lineage>
</organism>
<dbReference type="InterPro" id="IPR023090">
    <property type="entry name" value="UPF0702_alpha/beta_dom_sf"/>
</dbReference>
<feature type="domain" description="YetF C-terminal" evidence="7">
    <location>
        <begin position="79"/>
        <end position="148"/>
    </location>
</feature>
<keyword evidence="10" id="KW-1185">Reference proteome</keyword>
<gene>
    <name evidence="9" type="ORF">L1785_15810</name>
</gene>
<dbReference type="EMBL" id="JAKGSG010000042">
    <property type="protein sequence ID" value="MCF4122444.1"/>
    <property type="molecule type" value="Genomic_DNA"/>
</dbReference>
<protein>
    <submittedName>
        <fullName evidence="9">DUF421 domain-containing protein</fullName>
    </submittedName>
</protein>
<evidence type="ECO:0000313" key="9">
    <source>
        <dbReference type="EMBL" id="MCF4122444.1"/>
    </source>
</evidence>